<dbReference type="InterPro" id="IPR037401">
    <property type="entry name" value="SnoaL-like"/>
</dbReference>
<sequence length="124" mass="13667">MPSTDEIRTLVLRYVDLLQSGTGEELASLFADDAVVEDPIGTEPKVGHQAILAHYSDVAARDTHSEMLALRVVDNEAAANFRVAMKLPDGRAIDVEPIDTFVVDERSRITSLRVYLGDDEIRVT</sequence>
<dbReference type="Proteomes" id="UP001501598">
    <property type="component" value="Unassembled WGS sequence"/>
</dbReference>
<comment type="caution">
    <text evidence="2">The sequence shown here is derived from an EMBL/GenBank/DDBJ whole genome shotgun (WGS) entry which is preliminary data.</text>
</comment>
<accession>A0ABP8RRU8</accession>
<name>A0ABP8RRU8_9PSEU</name>
<dbReference type="Pfam" id="PF12680">
    <property type="entry name" value="SnoaL_2"/>
    <property type="match status" value="1"/>
</dbReference>
<reference evidence="3" key="1">
    <citation type="journal article" date="2019" name="Int. J. Syst. Evol. Microbiol.">
        <title>The Global Catalogue of Microorganisms (GCM) 10K type strain sequencing project: providing services to taxonomists for standard genome sequencing and annotation.</title>
        <authorList>
            <consortium name="The Broad Institute Genomics Platform"/>
            <consortium name="The Broad Institute Genome Sequencing Center for Infectious Disease"/>
            <person name="Wu L."/>
            <person name="Ma J."/>
        </authorList>
    </citation>
    <scope>NUCLEOTIDE SEQUENCE [LARGE SCALE GENOMIC DNA]</scope>
    <source>
        <strain evidence="3">JCM 17906</strain>
    </source>
</reference>
<evidence type="ECO:0000259" key="1">
    <source>
        <dbReference type="Pfam" id="PF12680"/>
    </source>
</evidence>
<dbReference type="Gene3D" id="3.10.450.50">
    <property type="match status" value="1"/>
</dbReference>
<dbReference type="RefSeq" id="WP_345416261.1">
    <property type="nucleotide sequence ID" value="NZ_BAABGT010000030.1"/>
</dbReference>
<dbReference type="EMBL" id="BAABGT010000030">
    <property type="protein sequence ID" value="GAA4545228.1"/>
    <property type="molecule type" value="Genomic_DNA"/>
</dbReference>
<protein>
    <submittedName>
        <fullName evidence="2">Nuclear transport factor 2 family protein</fullName>
    </submittedName>
</protein>
<evidence type="ECO:0000313" key="2">
    <source>
        <dbReference type="EMBL" id="GAA4545228.1"/>
    </source>
</evidence>
<proteinExistence type="predicted"/>
<keyword evidence="3" id="KW-1185">Reference proteome</keyword>
<gene>
    <name evidence="2" type="ORF">GCM10023175_24600</name>
</gene>
<organism evidence="2 3">
    <name type="scientific">Pseudonocardia xishanensis</name>
    <dbReference type="NCBI Taxonomy" id="630995"/>
    <lineage>
        <taxon>Bacteria</taxon>
        <taxon>Bacillati</taxon>
        <taxon>Actinomycetota</taxon>
        <taxon>Actinomycetes</taxon>
        <taxon>Pseudonocardiales</taxon>
        <taxon>Pseudonocardiaceae</taxon>
        <taxon>Pseudonocardia</taxon>
    </lineage>
</organism>
<dbReference type="SUPFAM" id="SSF54427">
    <property type="entry name" value="NTF2-like"/>
    <property type="match status" value="1"/>
</dbReference>
<feature type="domain" description="SnoaL-like" evidence="1">
    <location>
        <begin position="11"/>
        <end position="110"/>
    </location>
</feature>
<evidence type="ECO:0000313" key="3">
    <source>
        <dbReference type="Proteomes" id="UP001501598"/>
    </source>
</evidence>
<dbReference type="InterPro" id="IPR032710">
    <property type="entry name" value="NTF2-like_dom_sf"/>
</dbReference>